<comment type="similarity">
    <text evidence="1">Belongs to the beta-class carbonic anhydrase family.</text>
</comment>
<evidence type="ECO:0000313" key="5">
    <source>
        <dbReference type="Proteomes" id="UP000019754"/>
    </source>
</evidence>
<evidence type="ECO:0000313" key="4">
    <source>
        <dbReference type="EMBL" id="EYT51063.1"/>
    </source>
</evidence>
<dbReference type="EMBL" id="AORC01000002">
    <property type="protein sequence ID" value="EYT51063.1"/>
    <property type="molecule type" value="Genomic_DNA"/>
</dbReference>
<dbReference type="AlphaFoldDB" id="A0A022L523"/>
<feature type="binding site" evidence="3">
    <location>
        <position position="59"/>
    </location>
    <ligand>
        <name>Zn(2+)</name>
        <dbReference type="ChEBI" id="CHEBI:29105"/>
    </ligand>
</feature>
<proteinExistence type="inferred from homology"/>
<dbReference type="Proteomes" id="UP000019754">
    <property type="component" value="Unassembled WGS sequence"/>
</dbReference>
<dbReference type="PANTHER" id="PTHR11002">
    <property type="entry name" value="CARBONIC ANHYDRASE"/>
    <property type="match status" value="1"/>
</dbReference>
<dbReference type="OrthoDB" id="9797527at2"/>
<dbReference type="PANTHER" id="PTHR11002:SF79">
    <property type="entry name" value="CARBONIC ANHYDRASE 2"/>
    <property type="match status" value="1"/>
</dbReference>
<sequence>MFSNAPDPRSRPTPSQALQWLLDGNARFASGRPQRPHQDDAHRRALTGGQHPHAVVLACSDSRVSVEILLDQGFGDLFVVRTAGHVLDRSVVASVEFAVAQLGVSVALVLGHESCGAVAAAQRYLAGGHELPGSMPALVEGVREHLDPEDPSRDAVSRHVRGTISELLAGSTLVREAVQEDLLAVAGGVYGLADGRITLVDR</sequence>
<gene>
    <name evidence="4" type="ORF">D641_0100925</name>
</gene>
<comment type="function">
    <text evidence="2">Catalyzes the reversible hydration of carbon dioxide to form bicarbonate.</text>
</comment>
<dbReference type="GO" id="GO:0004089">
    <property type="term" value="F:carbonate dehydratase activity"/>
    <property type="evidence" value="ECO:0007669"/>
    <property type="project" value="InterPro"/>
</dbReference>
<keyword evidence="3" id="KW-0479">Metal-binding</keyword>
<dbReference type="CDD" id="cd03378">
    <property type="entry name" value="beta_CA_cladeC"/>
    <property type="match status" value="1"/>
</dbReference>
<dbReference type="HOGENOM" id="CLU_053879_4_2_11"/>
<dbReference type="Gene3D" id="3.40.1050.10">
    <property type="entry name" value="Carbonic anhydrase"/>
    <property type="match status" value="1"/>
</dbReference>
<feature type="binding site" evidence="3">
    <location>
        <position position="115"/>
    </location>
    <ligand>
        <name>Zn(2+)</name>
        <dbReference type="ChEBI" id="CHEBI:29105"/>
    </ligand>
</feature>
<dbReference type="RefSeq" id="WP_017824494.1">
    <property type="nucleotide sequence ID" value="NZ_KB403091.1"/>
</dbReference>
<dbReference type="Pfam" id="PF00484">
    <property type="entry name" value="Pro_CA"/>
    <property type="match status" value="1"/>
</dbReference>
<feature type="binding site" evidence="3">
    <location>
        <position position="112"/>
    </location>
    <ligand>
        <name>Zn(2+)</name>
        <dbReference type="ChEBI" id="CHEBI:29105"/>
    </ligand>
</feature>
<keyword evidence="5" id="KW-1185">Reference proteome</keyword>
<keyword evidence="3" id="KW-0862">Zinc</keyword>
<evidence type="ECO:0000256" key="2">
    <source>
        <dbReference type="ARBA" id="ARBA00024993"/>
    </source>
</evidence>
<dbReference type="SMART" id="SM00947">
    <property type="entry name" value="Pro_CA"/>
    <property type="match status" value="1"/>
</dbReference>
<name>A0A022L523_9MICO</name>
<accession>A0A022L523</accession>
<dbReference type="SUPFAM" id="SSF53056">
    <property type="entry name" value="beta-carbonic anhydrase, cab"/>
    <property type="match status" value="1"/>
</dbReference>
<evidence type="ECO:0000256" key="1">
    <source>
        <dbReference type="ARBA" id="ARBA00006217"/>
    </source>
</evidence>
<dbReference type="STRING" id="1249481.D641_0100925"/>
<dbReference type="InterPro" id="IPR036874">
    <property type="entry name" value="Carbonic_anhydrase_sf"/>
</dbReference>
<comment type="cofactor">
    <cofactor evidence="3">
        <name>Zn(2+)</name>
        <dbReference type="ChEBI" id="CHEBI:29105"/>
    </cofactor>
    <text evidence="3">Binds 1 zinc ion per subunit.</text>
</comment>
<feature type="binding site" evidence="3">
    <location>
        <position position="61"/>
    </location>
    <ligand>
        <name>Zn(2+)</name>
        <dbReference type="ChEBI" id="CHEBI:29105"/>
    </ligand>
</feature>
<dbReference type="InterPro" id="IPR001765">
    <property type="entry name" value="Carbonic_anhydrase"/>
</dbReference>
<protein>
    <submittedName>
        <fullName evidence="4">Carbonic anhydrase</fullName>
    </submittedName>
</protein>
<organism evidence="4 5">
    <name type="scientific">Brachybacterium muris UCD-AY4</name>
    <dbReference type="NCBI Taxonomy" id="1249481"/>
    <lineage>
        <taxon>Bacteria</taxon>
        <taxon>Bacillati</taxon>
        <taxon>Actinomycetota</taxon>
        <taxon>Actinomycetes</taxon>
        <taxon>Micrococcales</taxon>
        <taxon>Dermabacteraceae</taxon>
        <taxon>Brachybacterium</taxon>
    </lineage>
</organism>
<evidence type="ECO:0000256" key="3">
    <source>
        <dbReference type="PIRSR" id="PIRSR601765-1"/>
    </source>
</evidence>
<reference evidence="4 5" key="1">
    <citation type="journal article" date="2013" name="Genome Announc.">
        <title>Draft genome sequence of an Actinobacterium, Brachybacterium muris strain UCD-AY4.</title>
        <authorList>
            <person name="Lo J.R."/>
            <person name="Lang J.M."/>
            <person name="Darling A.E."/>
            <person name="Eisen J.A."/>
            <person name="Coil D.A."/>
        </authorList>
    </citation>
    <scope>NUCLEOTIDE SEQUENCE [LARGE SCALE GENOMIC DNA]</scope>
    <source>
        <strain evidence="4 5">UCD-AY4</strain>
    </source>
</reference>
<comment type="caution">
    <text evidence="4">The sequence shown here is derived from an EMBL/GenBank/DDBJ whole genome shotgun (WGS) entry which is preliminary data.</text>
</comment>
<dbReference type="GO" id="GO:0008270">
    <property type="term" value="F:zinc ion binding"/>
    <property type="evidence" value="ECO:0007669"/>
    <property type="project" value="InterPro"/>
</dbReference>